<feature type="compositionally biased region" description="Basic and acidic residues" evidence="1">
    <location>
        <begin position="409"/>
        <end position="421"/>
    </location>
</feature>
<feature type="compositionally biased region" description="Polar residues" evidence="1">
    <location>
        <begin position="310"/>
        <end position="326"/>
    </location>
</feature>
<sequence>MTDLNFFPEDFASTVKREKQGTDSSVSLDDAVLPPSPDMLDVDQLLDFLPDATPGITSTDKTISVNVDENDDLLVPPAKANPVGVTLETNGVSFDLDLVDEAASAPVSFNAPEPAANVLAIEALTQSEPEQQPINIDAPVSLDSYEQDDRAGSAAGHISLEGLSPVQGDPDLTALIESGMAGAALGHAYANDHAADDQVAESPKKGKGKKSAKAKVQAAPKKAKVEGEQSFIEKHKPKLLIGAVVAVILGWNQYKQHNAAIVEAPVDQRLPYDQAIEKLQNGTDNVSHLSSQEEPNFDIGTMAPPVGEPNSPQTSTSAPDVSNTATETPATLPVVAPIVTASGSPEVIASAAPVIPSAAQANTPSLTPDVLPVQSAESIQAQPSTVQPNVVDPQIAQLKAEVEELKQQLKAASESKAEKPAHSVKAPVEPKPAPVASLQKDEPAPVRQAPVVSTRHTSKQGAPSRDVVAAKPKVEIQYLGSFATENGAMHAHVIVAGTVFELSQGQSVAGLKVDAINANGVRIGGNEYH</sequence>
<feature type="region of interest" description="Disordered" evidence="1">
    <location>
        <begin position="195"/>
        <end position="221"/>
    </location>
</feature>
<dbReference type="Proteomes" id="UP000250443">
    <property type="component" value="Unassembled WGS sequence"/>
</dbReference>
<reference evidence="2 3" key="1">
    <citation type="submission" date="2018-06" db="EMBL/GenBank/DDBJ databases">
        <authorList>
            <consortium name="Pathogen Informatics"/>
            <person name="Doyle S."/>
        </authorList>
    </citation>
    <scope>NUCLEOTIDE SEQUENCE [LARGE SCALE GENOMIC DNA]</scope>
    <source>
        <strain evidence="2 3">NCTC11842</strain>
    </source>
</reference>
<evidence type="ECO:0000313" key="3">
    <source>
        <dbReference type="Proteomes" id="UP000250443"/>
    </source>
</evidence>
<feature type="region of interest" description="Disordered" evidence="1">
    <location>
        <begin position="409"/>
        <end position="466"/>
    </location>
</feature>
<name>A0A2X2CC67_PSELU</name>
<feature type="region of interest" description="Disordered" evidence="1">
    <location>
        <begin position="303"/>
        <end position="326"/>
    </location>
</feature>
<evidence type="ECO:0000256" key="1">
    <source>
        <dbReference type="SAM" id="MobiDB-lite"/>
    </source>
</evidence>
<dbReference type="GeneID" id="300269190"/>
<accession>A0A2X2CC67</accession>
<dbReference type="EMBL" id="UAUF01000010">
    <property type="protein sequence ID" value="SPZ04934.1"/>
    <property type="molecule type" value="Genomic_DNA"/>
</dbReference>
<proteinExistence type="predicted"/>
<dbReference type="AlphaFoldDB" id="A0A2X2CC67"/>
<evidence type="ECO:0000313" key="2">
    <source>
        <dbReference type="EMBL" id="SPZ04934.1"/>
    </source>
</evidence>
<gene>
    <name evidence="2" type="ORF">NCTC11842_01454</name>
</gene>
<protein>
    <submittedName>
        <fullName evidence="2">Uncharacterized protein</fullName>
    </submittedName>
</protein>
<dbReference type="RefSeq" id="WP_074828715.1">
    <property type="nucleotide sequence ID" value="NZ_DALZQD010000020.1"/>
</dbReference>
<organism evidence="2 3">
    <name type="scientific">Pseudomonas luteola</name>
    <dbReference type="NCBI Taxonomy" id="47886"/>
    <lineage>
        <taxon>Bacteria</taxon>
        <taxon>Pseudomonadati</taxon>
        <taxon>Pseudomonadota</taxon>
        <taxon>Gammaproteobacteria</taxon>
        <taxon>Pseudomonadales</taxon>
        <taxon>Pseudomonadaceae</taxon>
        <taxon>Pseudomonas</taxon>
    </lineage>
</organism>